<dbReference type="InterPro" id="IPR008457">
    <property type="entry name" value="Cu-R_CopD_dom"/>
</dbReference>
<feature type="chain" id="PRO_5046416506" description="Copper resistance protein CopC" evidence="10">
    <location>
        <begin position="29"/>
        <end position="642"/>
    </location>
</feature>
<keyword evidence="6 9" id="KW-1133">Transmembrane helix</keyword>
<evidence type="ECO:0000256" key="3">
    <source>
        <dbReference type="ARBA" id="ARBA00022692"/>
    </source>
</evidence>
<dbReference type="InterPro" id="IPR007348">
    <property type="entry name" value="CopC_dom"/>
</dbReference>
<evidence type="ECO:0000256" key="1">
    <source>
        <dbReference type="ARBA" id="ARBA00004651"/>
    </source>
</evidence>
<keyword evidence="5 10" id="KW-0732">Signal</keyword>
<dbReference type="Proteomes" id="UP001501624">
    <property type="component" value="Unassembled WGS sequence"/>
</dbReference>
<protein>
    <recommendedName>
        <fullName evidence="15">Copper resistance protein CopC</fullName>
    </recommendedName>
</protein>
<evidence type="ECO:0000256" key="6">
    <source>
        <dbReference type="ARBA" id="ARBA00022989"/>
    </source>
</evidence>
<evidence type="ECO:0000256" key="8">
    <source>
        <dbReference type="ARBA" id="ARBA00023136"/>
    </source>
</evidence>
<name>A0ABP7JIK3_9PSEU</name>
<evidence type="ECO:0000259" key="12">
    <source>
        <dbReference type="Pfam" id="PF05425"/>
    </source>
</evidence>
<dbReference type="Pfam" id="PF05425">
    <property type="entry name" value="CopD"/>
    <property type="match status" value="1"/>
</dbReference>
<feature type="domain" description="Copper resistance protein D" evidence="12">
    <location>
        <begin position="314"/>
        <end position="403"/>
    </location>
</feature>
<keyword evidence="4" id="KW-0479">Metal-binding</keyword>
<gene>
    <name evidence="13" type="ORF">GCM10022380_74330</name>
</gene>
<dbReference type="InterPro" id="IPR014756">
    <property type="entry name" value="Ig_E-set"/>
</dbReference>
<evidence type="ECO:0000313" key="13">
    <source>
        <dbReference type="EMBL" id="GAA3845325.1"/>
    </source>
</evidence>
<evidence type="ECO:0000259" key="11">
    <source>
        <dbReference type="Pfam" id="PF04234"/>
    </source>
</evidence>
<evidence type="ECO:0000256" key="7">
    <source>
        <dbReference type="ARBA" id="ARBA00023008"/>
    </source>
</evidence>
<reference evidence="14" key="1">
    <citation type="journal article" date="2019" name="Int. J. Syst. Evol. Microbiol.">
        <title>The Global Catalogue of Microorganisms (GCM) 10K type strain sequencing project: providing services to taxonomists for standard genome sequencing and annotation.</title>
        <authorList>
            <consortium name="The Broad Institute Genomics Platform"/>
            <consortium name="The Broad Institute Genome Sequencing Center for Infectious Disease"/>
            <person name="Wu L."/>
            <person name="Ma J."/>
        </authorList>
    </citation>
    <scope>NUCLEOTIDE SEQUENCE [LARGE SCALE GENOMIC DNA]</scope>
    <source>
        <strain evidence="14">JCM 17017</strain>
    </source>
</reference>
<evidence type="ECO:0000256" key="9">
    <source>
        <dbReference type="SAM" id="Phobius"/>
    </source>
</evidence>
<evidence type="ECO:0000313" key="14">
    <source>
        <dbReference type="Proteomes" id="UP001501624"/>
    </source>
</evidence>
<dbReference type="RefSeq" id="WP_237337775.1">
    <property type="nucleotide sequence ID" value="NZ_BAABCM010000015.1"/>
</dbReference>
<feature type="transmembrane region" description="Helical" evidence="9">
    <location>
        <begin position="315"/>
        <end position="340"/>
    </location>
</feature>
<keyword evidence="14" id="KW-1185">Reference proteome</keyword>
<feature type="domain" description="CopC" evidence="11">
    <location>
        <begin position="34"/>
        <end position="129"/>
    </location>
</feature>
<keyword evidence="3 9" id="KW-0812">Transmembrane</keyword>
<comment type="caution">
    <text evidence="13">The sequence shown here is derived from an EMBL/GenBank/DDBJ whole genome shotgun (WGS) entry which is preliminary data.</text>
</comment>
<dbReference type="Pfam" id="PF04234">
    <property type="entry name" value="CopC"/>
    <property type="match status" value="1"/>
</dbReference>
<organism evidence="13 14">
    <name type="scientific">Amycolatopsis tucumanensis</name>
    <dbReference type="NCBI Taxonomy" id="401106"/>
    <lineage>
        <taxon>Bacteria</taxon>
        <taxon>Bacillati</taxon>
        <taxon>Actinomycetota</taxon>
        <taxon>Actinomycetes</taxon>
        <taxon>Pseudonocardiales</taxon>
        <taxon>Pseudonocardiaceae</taxon>
        <taxon>Amycolatopsis</taxon>
    </lineage>
</organism>
<feature type="transmembrane region" description="Helical" evidence="9">
    <location>
        <begin position="385"/>
        <end position="404"/>
    </location>
</feature>
<keyword evidence="7" id="KW-0186">Copper</keyword>
<proteinExistence type="predicted"/>
<dbReference type="EMBL" id="BAABCM010000015">
    <property type="protein sequence ID" value="GAA3845325.1"/>
    <property type="molecule type" value="Genomic_DNA"/>
</dbReference>
<sequence>MTKPTWRRTLGRVAVLLVVLVTTTLAGAAPASAHPTLLFTEPATDTAVPDTPAVVTLVFNETVTIGPRAITLLDSAGRPLPMGDTSTARDGTVVTARPVGALQPGTYVVRWQVTGSDGDLVDEEFRFAVGTAVTGATASSGSQVSWVEAALRWLLFAGLAVALGGVVGKRLTRSARTENPTLHRVRSWVVPGGLVGLPGVAGLAALLVTDTGTVSALWQGRAGQLLLAEAAGLAVALALAALGRQPWAAAPLLVVVAAEGLRSHANVAAPGWGAVLTGVHLAAVAIWVGALLHVVRAAVAWRRERPAVRWVLFGYARLAVWVFLTAVATGTITALLLVPLPALVTTTYGQVLLVKLALVTVVAGLALTARLGLRRAEHLGRVRRLARLESTVLVAVLAVSAALVSTPPVGSQPPTPPPARGQVIPLGTLAGQIGVSAAASDGQLVVRLTTPRRGDYYAPQEQQDYTLSGQQGRDRETAAPLEFRGCGVGCFVSTVDWHEGDNVVTLRAEASTWRGGTVSLLVAWPPQSGADELARAVAALRTVERVTVYETVTSDTTTGAGTPQKLDLTGAFFLSQEPYASGVAPIAARISRSDQPVRLALGYPAASANVLLTLDNRGRISEETLTDDKHLVHRRFLYPDHD</sequence>
<dbReference type="Gene3D" id="2.60.40.1220">
    <property type="match status" value="1"/>
</dbReference>
<feature type="transmembrane region" description="Helical" evidence="9">
    <location>
        <begin position="352"/>
        <end position="373"/>
    </location>
</feature>
<feature type="signal peptide" evidence="10">
    <location>
        <begin position="1"/>
        <end position="28"/>
    </location>
</feature>
<accession>A0ABP7JIK3</accession>
<dbReference type="PANTHER" id="PTHR34820">
    <property type="entry name" value="INNER MEMBRANE PROTEIN YEBZ"/>
    <property type="match status" value="1"/>
</dbReference>
<evidence type="ECO:0000256" key="4">
    <source>
        <dbReference type="ARBA" id="ARBA00022723"/>
    </source>
</evidence>
<feature type="transmembrane region" description="Helical" evidence="9">
    <location>
        <begin position="188"/>
        <end position="209"/>
    </location>
</feature>
<feature type="transmembrane region" description="Helical" evidence="9">
    <location>
        <begin position="150"/>
        <end position="167"/>
    </location>
</feature>
<evidence type="ECO:0000256" key="2">
    <source>
        <dbReference type="ARBA" id="ARBA00022475"/>
    </source>
</evidence>
<evidence type="ECO:0000256" key="5">
    <source>
        <dbReference type="ARBA" id="ARBA00022729"/>
    </source>
</evidence>
<evidence type="ECO:0000256" key="10">
    <source>
        <dbReference type="SAM" id="SignalP"/>
    </source>
</evidence>
<keyword evidence="2" id="KW-1003">Cell membrane</keyword>
<feature type="transmembrane region" description="Helical" evidence="9">
    <location>
        <begin position="271"/>
        <end position="295"/>
    </location>
</feature>
<dbReference type="InterPro" id="IPR014755">
    <property type="entry name" value="Cu-Rt/internalin_Ig-like"/>
</dbReference>
<evidence type="ECO:0008006" key="15">
    <source>
        <dbReference type="Google" id="ProtNLM"/>
    </source>
</evidence>
<keyword evidence="8 9" id="KW-0472">Membrane</keyword>
<comment type="subcellular location">
    <subcellularLocation>
        <location evidence="1">Cell membrane</location>
        <topology evidence="1">Multi-pass membrane protein</topology>
    </subcellularLocation>
</comment>
<dbReference type="InterPro" id="IPR032694">
    <property type="entry name" value="CopC/D"/>
</dbReference>
<dbReference type="PANTHER" id="PTHR34820:SF4">
    <property type="entry name" value="INNER MEMBRANE PROTEIN YEBZ"/>
    <property type="match status" value="1"/>
</dbReference>
<dbReference type="SUPFAM" id="SSF81296">
    <property type="entry name" value="E set domains"/>
    <property type="match status" value="1"/>
</dbReference>